<evidence type="ECO:0000313" key="2">
    <source>
        <dbReference type="Proteomes" id="UP000030645"/>
    </source>
</evidence>
<sequence length="128" mass="14559">MEKPNFICFKRQEHFRTIFIVQTSGSKSSQPIISLYIETTMEWRFFLESAPIQSRGDLQCVGVRAVKGRGVGGRTGISAATLRSSTRRGRRGRPWRSWEAPIVSGGRVGWVNLLRIGWSLPSFALYRR</sequence>
<accession>W9S243</accession>
<gene>
    <name evidence="1" type="ORF">L484_001426</name>
</gene>
<protein>
    <submittedName>
        <fullName evidence="1">Uncharacterized protein</fullName>
    </submittedName>
</protein>
<name>W9S243_9ROSA</name>
<evidence type="ECO:0000313" key="1">
    <source>
        <dbReference type="EMBL" id="EXC10523.1"/>
    </source>
</evidence>
<organism evidence="1 2">
    <name type="scientific">Morus notabilis</name>
    <dbReference type="NCBI Taxonomy" id="981085"/>
    <lineage>
        <taxon>Eukaryota</taxon>
        <taxon>Viridiplantae</taxon>
        <taxon>Streptophyta</taxon>
        <taxon>Embryophyta</taxon>
        <taxon>Tracheophyta</taxon>
        <taxon>Spermatophyta</taxon>
        <taxon>Magnoliopsida</taxon>
        <taxon>eudicotyledons</taxon>
        <taxon>Gunneridae</taxon>
        <taxon>Pentapetalae</taxon>
        <taxon>rosids</taxon>
        <taxon>fabids</taxon>
        <taxon>Rosales</taxon>
        <taxon>Moraceae</taxon>
        <taxon>Moreae</taxon>
        <taxon>Morus</taxon>
    </lineage>
</organism>
<dbReference type="EMBL" id="KE345642">
    <property type="protein sequence ID" value="EXC10523.1"/>
    <property type="molecule type" value="Genomic_DNA"/>
</dbReference>
<proteinExistence type="predicted"/>
<dbReference type="AlphaFoldDB" id="W9S243"/>
<reference evidence="2" key="1">
    <citation type="submission" date="2013-01" db="EMBL/GenBank/DDBJ databases">
        <title>Draft Genome Sequence of a Mulberry Tree, Morus notabilis C.K. Schneid.</title>
        <authorList>
            <person name="He N."/>
            <person name="Zhao S."/>
        </authorList>
    </citation>
    <scope>NUCLEOTIDE SEQUENCE</scope>
</reference>
<dbReference type="Proteomes" id="UP000030645">
    <property type="component" value="Unassembled WGS sequence"/>
</dbReference>
<keyword evidence="2" id="KW-1185">Reference proteome</keyword>